<evidence type="ECO:0000313" key="2">
    <source>
        <dbReference type="Proteomes" id="UP000427281"/>
    </source>
</evidence>
<sequence length="137" mass="15886">MNKDINSTELKQVVVREIDVVAMLVDQSDWGAVVLRVRVYENKFSCDPVRPFEIVDVQMDYDQHEDFHQFRRCMTTQHAIKPRVIGVDEFIDDLALLNKVWASYLAENIGQYKEALRMENPEAYESELNQGFDGGAE</sequence>
<evidence type="ECO:0000313" key="1">
    <source>
        <dbReference type="EMBL" id="QGQ25369.1"/>
    </source>
</evidence>
<gene>
    <name evidence="1" type="ORF">F1728_22965</name>
</gene>
<dbReference type="RefSeq" id="WP_155366042.1">
    <property type="nucleotide sequence ID" value="NZ_CP043930.1"/>
</dbReference>
<proteinExistence type="predicted"/>
<accession>A0A6I6ALE7</accession>
<name>A0A6I6ALE7_9PLAN</name>
<keyword evidence="2" id="KW-1185">Reference proteome</keyword>
<protein>
    <submittedName>
        <fullName evidence="1">Uncharacterized protein</fullName>
    </submittedName>
</protein>
<dbReference type="EMBL" id="CP043930">
    <property type="protein sequence ID" value="QGQ25369.1"/>
    <property type="molecule type" value="Genomic_DNA"/>
</dbReference>
<organism evidence="1 2">
    <name type="scientific">Gimesia benthica</name>
    <dbReference type="NCBI Taxonomy" id="2608982"/>
    <lineage>
        <taxon>Bacteria</taxon>
        <taxon>Pseudomonadati</taxon>
        <taxon>Planctomycetota</taxon>
        <taxon>Planctomycetia</taxon>
        <taxon>Planctomycetales</taxon>
        <taxon>Planctomycetaceae</taxon>
        <taxon>Gimesia</taxon>
    </lineage>
</organism>
<dbReference type="AlphaFoldDB" id="A0A6I6ALE7"/>
<dbReference type="Proteomes" id="UP000427281">
    <property type="component" value="Chromosome"/>
</dbReference>
<reference evidence="1 2" key="1">
    <citation type="submission" date="2019-09" db="EMBL/GenBank/DDBJ databases">
        <title>Gimesia benthica sp. nov., a novel bacterium isolated from deep-sea water of the Northwest Indian Ocean.</title>
        <authorList>
            <person name="Dai X."/>
        </authorList>
    </citation>
    <scope>NUCLEOTIDE SEQUENCE [LARGE SCALE GENOMIC DNA]</scope>
    <source>
        <strain evidence="1 2">E7</strain>
    </source>
</reference>
<dbReference type="KEGG" id="gim:F1728_22965"/>